<protein>
    <submittedName>
        <fullName evidence="1">Uncharacterized protein</fullName>
    </submittedName>
</protein>
<reference evidence="1" key="1">
    <citation type="journal article" date="2015" name="Nature">
        <title>Complex archaea that bridge the gap between prokaryotes and eukaryotes.</title>
        <authorList>
            <person name="Spang A."/>
            <person name="Saw J.H."/>
            <person name="Jorgensen S.L."/>
            <person name="Zaremba-Niedzwiedzka K."/>
            <person name="Martijn J."/>
            <person name="Lind A.E."/>
            <person name="van Eijk R."/>
            <person name="Schleper C."/>
            <person name="Guy L."/>
            <person name="Ettema T.J."/>
        </authorList>
    </citation>
    <scope>NUCLEOTIDE SEQUENCE</scope>
</reference>
<accession>A0A0F8WU41</accession>
<sequence length="107" mass="11108">FDANILNMNFRIKTSNETLCAATDVQSDVIDTLYLISGDPTDTMNAGGTPKPHVGSVTDGVHPMILGSTGGTDTIEMLLSAPDSTSASLAVHIYYIPLEASAVIAPA</sequence>
<name>A0A0F8WU41_9ZZZZ</name>
<comment type="caution">
    <text evidence="1">The sequence shown here is derived from an EMBL/GenBank/DDBJ whole genome shotgun (WGS) entry which is preliminary data.</text>
</comment>
<evidence type="ECO:0000313" key="1">
    <source>
        <dbReference type="EMBL" id="KKK60397.1"/>
    </source>
</evidence>
<proteinExistence type="predicted"/>
<dbReference type="AlphaFoldDB" id="A0A0F8WU41"/>
<organism evidence="1">
    <name type="scientific">marine sediment metagenome</name>
    <dbReference type="NCBI Taxonomy" id="412755"/>
    <lineage>
        <taxon>unclassified sequences</taxon>
        <taxon>metagenomes</taxon>
        <taxon>ecological metagenomes</taxon>
    </lineage>
</organism>
<feature type="non-terminal residue" evidence="1">
    <location>
        <position position="1"/>
    </location>
</feature>
<gene>
    <name evidence="1" type="ORF">LCGC14_3024760</name>
</gene>
<dbReference type="EMBL" id="LAZR01062990">
    <property type="protein sequence ID" value="KKK60397.1"/>
    <property type="molecule type" value="Genomic_DNA"/>
</dbReference>